<dbReference type="EMBL" id="JACSDY010000020">
    <property type="protein sequence ID" value="KAF7397114.1"/>
    <property type="molecule type" value="Genomic_DNA"/>
</dbReference>
<protein>
    <submittedName>
        <fullName evidence="2">Uncharacterized protein</fullName>
    </submittedName>
</protein>
<sequence length="160" mass="15668">MKVSINCSSNETQFQQSSIRPGLSPENRRKQIDAPWASRGKRISDGSSSDGDAVAGGGEMLEEVLASGWIGKQGTRSARGTQEEAKTGHSPTNARGGFPARGTSRPTPFLPGTGCSRRVVRRGAPEGGNGGGGGGGGGGGDGGGGGGGGEGGGGDGGGER</sequence>
<gene>
    <name evidence="2" type="ORF">H0235_016651</name>
</gene>
<keyword evidence="3" id="KW-1185">Reference proteome</keyword>
<evidence type="ECO:0000256" key="1">
    <source>
        <dbReference type="SAM" id="MobiDB-lite"/>
    </source>
</evidence>
<comment type="caution">
    <text evidence="2">The sequence shown here is derived from an EMBL/GenBank/DDBJ whole genome shotgun (WGS) entry which is preliminary data.</text>
</comment>
<organism evidence="2 3">
    <name type="scientific">Vespula pensylvanica</name>
    <name type="common">Western yellow jacket</name>
    <name type="synonym">Wasp</name>
    <dbReference type="NCBI Taxonomy" id="30213"/>
    <lineage>
        <taxon>Eukaryota</taxon>
        <taxon>Metazoa</taxon>
        <taxon>Ecdysozoa</taxon>
        <taxon>Arthropoda</taxon>
        <taxon>Hexapoda</taxon>
        <taxon>Insecta</taxon>
        <taxon>Pterygota</taxon>
        <taxon>Neoptera</taxon>
        <taxon>Endopterygota</taxon>
        <taxon>Hymenoptera</taxon>
        <taxon>Apocrita</taxon>
        <taxon>Aculeata</taxon>
        <taxon>Vespoidea</taxon>
        <taxon>Vespidae</taxon>
        <taxon>Vespinae</taxon>
        <taxon>Vespula</taxon>
    </lineage>
</organism>
<name>A0A834N6U3_VESPE</name>
<evidence type="ECO:0000313" key="2">
    <source>
        <dbReference type="EMBL" id="KAF7397114.1"/>
    </source>
</evidence>
<accession>A0A834N6U3</accession>
<dbReference type="Proteomes" id="UP000600918">
    <property type="component" value="Unassembled WGS sequence"/>
</dbReference>
<feature type="compositionally biased region" description="Gly residues" evidence="1">
    <location>
        <begin position="125"/>
        <end position="160"/>
    </location>
</feature>
<evidence type="ECO:0000313" key="3">
    <source>
        <dbReference type="Proteomes" id="UP000600918"/>
    </source>
</evidence>
<feature type="compositionally biased region" description="Polar residues" evidence="1">
    <location>
        <begin position="1"/>
        <end position="19"/>
    </location>
</feature>
<reference evidence="2" key="1">
    <citation type="journal article" date="2020" name="G3 (Bethesda)">
        <title>High-Quality Assemblies for Three Invasive Social Wasps from the &lt;i&gt;Vespula&lt;/i&gt; Genus.</title>
        <authorList>
            <person name="Harrop T.W.R."/>
            <person name="Guhlin J."/>
            <person name="McLaughlin G.M."/>
            <person name="Permina E."/>
            <person name="Stockwell P."/>
            <person name="Gilligan J."/>
            <person name="Le Lec M.F."/>
            <person name="Gruber M.A.M."/>
            <person name="Quinn O."/>
            <person name="Lovegrove M."/>
            <person name="Duncan E.J."/>
            <person name="Remnant E.J."/>
            <person name="Van Eeckhoven J."/>
            <person name="Graham B."/>
            <person name="Knapp R.A."/>
            <person name="Langford K.W."/>
            <person name="Kronenberg Z."/>
            <person name="Press M.O."/>
            <person name="Eacker S.M."/>
            <person name="Wilson-Rankin E.E."/>
            <person name="Purcell J."/>
            <person name="Lester P.J."/>
            <person name="Dearden P.K."/>
        </authorList>
    </citation>
    <scope>NUCLEOTIDE SEQUENCE</scope>
    <source>
        <strain evidence="2">Volc-1</strain>
    </source>
</reference>
<dbReference type="AlphaFoldDB" id="A0A834N6U3"/>
<proteinExistence type="predicted"/>
<feature type="region of interest" description="Disordered" evidence="1">
    <location>
        <begin position="1"/>
        <end position="160"/>
    </location>
</feature>